<evidence type="ECO:0000256" key="14">
    <source>
        <dbReference type="HAMAP-Rule" id="MF_00453"/>
    </source>
</evidence>
<dbReference type="PIRSF" id="PIRSF006294">
    <property type="entry name" value="PEP_crbxkin"/>
    <property type="match status" value="1"/>
</dbReference>
<evidence type="ECO:0000256" key="6">
    <source>
        <dbReference type="ARBA" id="ARBA00022723"/>
    </source>
</evidence>
<evidence type="ECO:0000256" key="8">
    <source>
        <dbReference type="ARBA" id="ARBA00022793"/>
    </source>
</evidence>
<sequence length="539" mass="59365">MSVKTMTVNELEQYGIRDAAEIIYNPSYDLLFDEETRPGLTGYEHGVVTTSGAVAVDTGIFTGRSPKDKYLVRDDLTRDTVWWADQGKGKNDNKPLSQETWNALKNLITRQLSGKRLFVVDAFCGANADTRLKVRFITEVAWQAHFVKNMFIRPDESELHNFEPDFIVMNGAKCVNPDWQEQGLNSENFVAFNLSERIQLIGGTWYGGEMKKGMFSIMNYLLPLQGIASMHCSANVGEKGDVAIFFGLSGTGKTTLSTDPKRKLIGDDEHGWDDDGVFNFEGGCYAKTINLSAEAEPDIYHAISRDALLENVVVRPDGSVDFDDGSKTENTRVSYPIYHIENIVKPVSKAGHANNVIFLTADAFGVLPPVAELTPEQMQYHFLSGFTAKLAGTERGVTEPTPTFSACFGAAFLTLHPTQYADVLVKRMKAAGAKAYLVNTGWNGTGKRISIKNTRAIIDAILSGDINKAAKHTLPVFNLAIPHELPGVDSHILDPRNTYDNVAQWQEKAEDLAGRFITNFDKYTDTPAGQALISAGPSL</sequence>
<evidence type="ECO:0000256" key="13">
    <source>
        <dbReference type="ARBA" id="ARBA00055407"/>
    </source>
</evidence>
<dbReference type="PANTHER" id="PTHR30031">
    <property type="entry name" value="PHOSPHOENOLPYRUVATE CARBOXYKINASE ATP"/>
    <property type="match status" value="1"/>
</dbReference>
<dbReference type="PROSITE" id="PS00532">
    <property type="entry name" value="PEPCK_ATP"/>
    <property type="match status" value="1"/>
</dbReference>
<dbReference type="FunFam" id="2.170.8.10:FF:000001">
    <property type="entry name" value="Phosphoenolpyruvate carboxykinase (ATP)"/>
    <property type="match status" value="1"/>
</dbReference>
<comment type="similarity">
    <text evidence="2 14">Belongs to the phosphoenolpyruvate carboxykinase (ATP) family.</text>
</comment>
<keyword evidence="9 14" id="KW-0067">ATP-binding</keyword>
<evidence type="ECO:0000256" key="7">
    <source>
        <dbReference type="ARBA" id="ARBA00022741"/>
    </source>
</evidence>
<dbReference type="FunFam" id="3.40.449.10:FF:000001">
    <property type="entry name" value="Phosphoenolpyruvate carboxykinase (ATP)"/>
    <property type="match status" value="1"/>
</dbReference>
<feature type="binding site" evidence="14">
    <location>
        <position position="231"/>
    </location>
    <ligand>
        <name>Mn(2+)</name>
        <dbReference type="ChEBI" id="CHEBI:29035"/>
    </ligand>
</feature>
<dbReference type="InterPro" id="IPR001272">
    <property type="entry name" value="PEP_carboxykinase_ATP"/>
</dbReference>
<feature type="binding site" evidence="14">
    <location>
        <position position="64"/>
    </location>
    <ligand>
        <name>substrate</name>
    </ligand>
</feature>
<evidence type="ECO:0000256" key="5">
    <source>
        <dbReference type="ARBA" id="ARBA00022490"/>
    </source>
</evidence>
<dbReference type="Proteomes" id="UP000286908">
    <property type="component" value="Unassembled WGS sequence"/>
</dbReference>
<geneLocation type="plasmid" evidence="15">
    <name>unnamed1</name>
</geneLocation>
<comment type="pathway">
    <text evidence="1 14">Carbohydrate biosynthesis; gluconeogenesis.</text>
</comment>
<dbReference type="SUPFAM" id="SSF53795">
    <property type="entry name" value="PEP carboxykinase-like"/>
    <property type="match status" value="1"/>
</dbReference>
<dbReference type="Pfam" id="PF01293">
    <property type="entry name" value="PEPCK_ATP"/>
    <property type="match status" value="1"/>
</dbReference>
<dbReference type="UniPathway" id="UPA00138"/>
<evidence type="ECO:0000256" key="11">
    <source>
        <dbReference type="ARBA" id="ARBA00023239"/>
    </source>
</evidence>
<dbReference type="SUPFAM" id="SSF68923">
    <property type="entry name" value="PEP carboxykinase N-terminal domain"/>
    <property type="match status" value="1"/>
</dbReference>
<accession>A0A433ZRP7</accession>
<dbReference type="GO" id="GO:0016301">
    <property type="term" value="F:kinase activity"/>
    <property type="evidence" value="ECO:0007669"/>
    <property type="project" value="UniProtKB-KW"/>
</dbReference>
<comment type="catalytic activity">
    <reaction evidence="12 14">
        <text>oxaloacetate + ATP = phosphoenolpyruvate + ADP + CO2</text>
        <dbReference type="Rhea" id="RHEA:18617"/>
        <dbReference type="ChEBI" id="CHEBI:16452"/>
        <dbReference type="ChEBI" id="CHEBI:16526"/>
        <dbReference type="ChEBI" id="CHEBI:30616"/>
        <dbReference type="ChEBI" id="CHEBI:58702"/>
        <dbReference type="ChEBI" id="CHEBI:456216"/>
        <dbReference type="EC" id="4.1.1.49"/>
    </reaction>
</comment>
<evidence type="ECO:0000256" key="10">
    <source>
        <dbReference type="ARBA" id="ARBA00023211"/>
    </source>
</evidence>
<keyword evidence="7 14" id="KW-0547">Nucleotide-binding</keyword>
<dbReference type="NCBIfam" id="TIGR00224">
    <property type="entry name" value="pckA"/>
    <property type="match status" value="1"/>
</dbReference>
<dbReference type="EC" id="4.1.1.49" evidence="3 14"/>
<dbReference type="GO" id="GO:0005524">
    <property type="term" value="F:ATP binding"/>
    <property type="evidence" value="ECO:0007669"/>
    <property type="project" value="UniProtKB-UniRule"/>
</dbReference>
<evidence type="ECO:0000313" key="16">
    <source>
        <dbReference type="Proteomes" id="UP000286908"/>
    </source>
</evidence>
<dbReference type="GO" id="GO:0005829">
    <property type="term" value="C:cytosol"/>
    <property type="evidence" value="ECO:0007669"/>
    <property type="project" value="TreeGrafter"/>
</dbReference>
<feature type="binding site" evidence="14">
    <location>
        <begin position="448"/>
        <end position="449"/>
    </location>
    <ligand>
        <name>ATP</name>
        <dbReference type="ChEBI" id="CHEBI:30616"/>
    </ligand>
</feature>
<feature type="binding site" evidence="14">
    <location>
        <position position="332"/>
    </location>
    <ligand>
        <name>substrate</name>
    </ligand>
</feature>
<dbReference type="InterPro" id="IPR013035">
    <property type="entry name" value="PEP_carboxykinase_C"/>
</dbReference>
<evidence type="ECO:0000256" key="1">
    <source>
        <dbReference type="ARBA" id="ARBA00004742"/>
    </source>
</evidence>
<dbReference type="Gene3D" id="3.40.449.10">
    <property type="entry name" value="Phosphoenolpyruvate Carboxykinase, domain 1"/>
    <property type="match status" value="1"/>
</dbReference>
<dbReference type="HAMAP" id="MF_00453">
    <property type="entry name" value="PEPCK_ATP"/>
    <property type="match status" value="1"/>
</dbReference>
<feature type="binding site" evidence="14">
    <location>
        <position position="454"/>
    </location>
    <ligand>
        <name>ATP</name>
        <dbReference type="ChEBI" id="CHEBI:30616"/>
    </ligand>
</feature>
<dbReference type="NCBIfam" id="NF006819">
    <property type="entry name" value="PRK09344.1-1"/>
    <property type="match status" value="1"/>
</dbReference>
<keyword evidence="11 14" id="KW-0456">Lyase</keyword>
<comment type="caution">
    <text evidence="15">The sequence shown here is derived from an EMBL/GenBank/DDBJ whole genome shotgun (WGS) entry which is preliminary data.</text>
</comment>
<gene>
    <name evidence="14 15" type="primary">pckA</name>
    <name evidence="15" type="ORF">CKG00_16835</name>
</gene>
<feature type="binding site" evidence="14">
    <location>
        <position position="212"/>
    </location>
    <ligand>
        <name>Mn(2+)</name>
        <dbReference type="ChEBI" id="CHEBI:29035"/>
    </ligand>
</feature>
<dbReference type="NCBIfam" id="NF006820">
    <property type="entry name" value="PRK09344.1-2"/>
    <property type="match status" value="1"/>
</dbReference>
<evidence type="ECO:0000256" key="9">
    <source>
        <dbReference type="ARBA" id="ARBA00022840"/>
    </source>
</evidence>
<feature type="binding site" evidence="14">
    <location>
        <position position="212"/>
    </location>
    <ligand>
        <name>substrate</name>
    </ligand>
</feature>
<dbReference type="PANTHER" id="PTHR30031:SF0">
    <property type="entry name" value="PHOSPHOENOLPYRUVATE CARBOXYKINASE (ATP)"/>
    <property type="match status" value="1"/>
</dbReference>
<keyword evidence="15" id="KW-0614">Plasmid</keyword>
<dbReference type="AlphaFoldDB" id="A0A433ZRP7"/>
<keyword evidence="8 14" id="KW-0210">Decarboxylase</keyword>
<feature type="binding site" evidence="14">
    <location>
        <position position="206"/>
    </location>
    <ligand>
        <name>substrate</name>
    </ligand>
</feature>
<evidence type="ECO:0000256" key="2">
    <source>
        <dbReference type="ARBA" id="ARBA00006052"/>
    </source>
</evidence>
<dbReference type="OrthoDB" id="9806325at2"/>
<keyword evidence="15" id="KW-0808">Transferase</keyword>
<feature type="binding site" evidence="14">
    <location>
        <position position="212"/>
    </location>
    <ligand>
        <name>ATP</name>
        <dbReference type="ChEBI" id="CHEBI:30616"/>
    </ligand>
</feature>
<keyword evidence="4 14" id="KW-0312">Gluconeogenesis</keyword>
<feature type="binding site" evidence="14">
    <location>
        <begin position="247"/>
        <end position="255"/>
    </location>
    <ligand>
        <name>ATP</name>
        <dbReference type="ChEBI" id="CHEBI:30616"/>
    </ligand>
</feature>
<dbReference type="EMBL" id="NRQY01000002">
    <property type="protein sequence ID" value="RUT64807.1"/>
    <property type="molecule type" value="Genomic_DNA"/>
</dbReference>
<keyword evidence="15" id="KW-0670">Pyruvate</keyword>
<dbReference type="InterPro" id="IPR015994">
    <property type="entry name" value="PEPCK_ATP_CS"/>
</dbReference>
<comment type="subcellular location">
    <subcellularLocation>
        <location evidence="14">Cytoplasm</location>
    </subcellularLocation>
</comment>
<comment type="function">
    <text evidence="13 14">Involved in the gluconeogenesis. Catalyzes the conversion of oxaloacetate (OAA) to phosphoenolpyruvate (PEP) through direct phosphoryl transfer between the nucleoside triphosphate and OAA.</text>
</comment>
<dbReference type="NCBIfam" id="NF006821">
    <property type="entry name" value="PRK09344.1-3"/>
    <property type="match status" value="1"/>
</dbReference>
<feature type="binding site" evidence="14">
    <location>
        <position position="296"/>
    </location>
    <ligand>
        <name>ATP</name>
        <dbReference type="ChEBI" id="CHEBI:30616"/>
    </ligand>
</feature>
<dbReference type="GO" id="GO:0004612">
    <property type="term" value="F:phosphoenolpyruvate carboxykinase (ATP) activity"/>
    <property type="evidence" value="ECO:0007669"/>
    <property type="project" value="UniProtKB-UniRule"/>
</dbReference>
<evidence type="ECO:0000313" key="15">
    <source>
        <dbReference type="EMBL" id="RUT64807.1"/>
    </source>
</evidence>
<dbReference type="GO" id="GO:0006094">
    <property type="term" value="P:gluconeogenesis"/>
    <property type="evidence" value="ECO:0007669"/>
    <property type="project" value="UniProtKB-UniRule"/>
</dbReference>
<dbReference type="Gene3D" id="3.90.228.20">
    <property type="match status" value="1"/>
</dbReference>
<evidence type="ECO:0000256" key="4">
    <source>
        <dbReference type="ARBA" id="ARBA00022432"/>
    </source>
</evidence>
<feature type="binding site" evidence="14">
    <location>
        <position position="231"/>
    </location>
    <ligand>
        <name>ATP</name>
        <dbReference type="ChEBI" id="CHEBI:30616"/>
    </ligand>
</feature>
<proteinExistence type="inferred from homology"/>
<keyword evidence="10 14" id="KW-0464">Manganese</keyword>
<comment type="subunit">
    <text evidence="14">Monomer.</text>
</comment>
<dbReference type="Gene3D" id="2.170.8.10">
    <property type="entry name" value="Phosphoenolpyruvate Carboxykinase, domain 2"/>
    <property type="match status" value="1"/>
</dbReference>
<keyword evidence="5 14" id="KW-0963">Cytoplasm</keyword>
<name>A0A433ZRP7_MORMO</name>
<dbReference type="CDD" id="cd00484">
    <property type="entry name" value="PEPCK_ATP"/>
    <property type="match status" value="1"/>
</dbReference>
<feature type="binding site" evidence="14">
    <location>
        <position position="268"/>
    </location>
    <ligand>
        <name>Mn(2+)</name>
        <dbReference type="ChEBI" id="CHEBI:29035"/>
    </ligand>
</feature>
<reference evidence="15 16" key="1">
    <citation type="submission" date="2017-08" db="EMBL/GenBank/DDBJ databases">
        <title>Draft genome sequence of pheromone producing symbiont Morganella morganii, of the female New Zealand grass grub Costelytra giveni.</title>
        <authorList>
            <person name="Laugraud A."/>
            <person name="Young S.D."/>
            <person name="Hurst M.H."/>
        </authorList>
    </citation>
    <scope>NUCLEOTIDE SEQUENCE [LARGE SCALE GENOMIC DNA]</scope>
    <source>
        <strain evidence="15 16">MMsCG</strain>
        <plasmid evidence="15">unnamed1</plasmid>
    </source>
</reference>
<keyword evidence="15" id="KW-0418">Kinase</keyword>
<feature type="binding site" evidence="14">
    <location>
        <position position="332"/>
    </location>
    <ligand>
        <name>ATP</name>
        <dbReference type="ChEBI" id="CHEBI:30616"/>
    </ligand>
</feature>
<dbReference type="GO" id="GO:0046872">
    <property type="term" value="F:metal ion binding"/>
    <property type="evidence" value="ECO:0007669"/>
    <property type="project" value="UniProtKB-KW"/>
</dbReference>
<evidence type="ECO:0000256" key="12">
    <source>
        <dbReference type="ARBA" id="ARBA00047371"/>
    </source>
</evidence>
<comment type="cofactor">
    <cofactor evidence="14">
        <name>Mn(2+)</name>
        <dbReference type="ChEBI" id="CHEBI:29035"/>
    </cofactor>
    <text evidence="14">Binds 1 Mn(2+) ion per subunit.</text>
</comment>
<protein>
    <recommendedName>
        <fullName evidence="3 14">Phosphoenolpyruvate carboxykinase (ATP)</fullName>
        <shortName evidence="14">PCK</shortName>
        <shortName evidence="14">PEP carboxykinase</shortName>
        <shortName evidence="14">PEPCK</shortName>
        <ecNumber evidence="3 14">4.1.1.49</ecNumber>
    </recommendedName>
</protein>
<dbReference type="InterPro" id="IPR008210">
    <property type="entry name" value="PEP_carboxykinase_N"/>
</dbReference>
<evidence type="ECO:0000256" key="3">
    <source>
        <dbReference type="ARBA" id="ARBA00012363"/>
    </source>
</evidence>
<keyword evidence="6 14" id="KW-0479">Metal-binding</keyword>
<organism evidence="15 16">
    <name type="scientific">Morganella morganii</name>
    <name type="common">Proteus morganii</name>
    <dbReference type="NCBI Taxonomy" id="582"/>
    <lineage>
        <taxon>Bacteria</taxon>
        <taxon>Pseudomonadati</taxon>
        <taxon>Pseudomonadota</taxon>
        <taxon>Gammaproteobacteria</taxon>
        <taxon>Enterobacterales</taxon>
        <taxon>Morganellaceae</taxon>
        <taxon>Morganella</taxon>
    </lineage>
</organism>